<sequence length="102" mass="11850">MHDINLSSLSIRLIFLGGYILIIVLLELKIYAQSLMHNISLNSQIIKKAQNVPLTPDNLNKRTNYEYLIKLTIYMNPTTFRSKTPLLYKKVLDDLKFKYASC</sequence>
<evidence type="ECO:0000313" key="2">
    <source>
        <dbReference type="EMBL" id="PXY02175.1"/>
    </source>
</evidence>
<dbReference type="Proteomes" id="UP000248079">
    <property type="component" value="Unassembled WGS sequence"/>
</dbReference>
<evidence type="ECO:0000256" key="1">
    <source>
        <dbReference type="SAM" id="Phobius"/>
    </source>
</evidence>
<organism evidence="2 3">
    <name type="scientific">Marinifilum breve</name>
    <dbReference type="NCBI Taxonomy" id="2184082"/>
    <lineage>
        <taxon>Bacteria</taxon>
        <taxon>Pseudomonadati</taxon>
        <taxon>Bacteroidota</taxon>
        <taxon>Bacteroidia</taxon>
        <taxon>Marinilabiliales</taxon>
        <taxon>Marinifilaceae</taxon>
    </lineage>
</organism>
<feature type="transmembrane region" description="Helical" evidence="1">
    <location>
        <begin position="6"/>
        <end position="26"/>
    </location>
</feature>
<comment type="caution">
    <text evidence="2">The sequence shown here is derived from an EMBL/GenBank/DDBJ whole genome shotgun (WGS) entry which is preliminary data.</text>
</comment>
<keyword evidence="1" id="KW-1133">Transmembrane helix</keyword>
<keyword evidence="1" id="KW-0472">Membrane</keyword>
<protein>
    <submittedName>
        <fullName evidence="2">Uncharacterized protein</fullName>
    </submittedName>
</protein>
<dbReference type="EMBL" id="QFLI01000002">
    <property type="protein sequence ID" value="PXY02175.1"/>
    <property type="molecule type" value="Genomic_DNA"/>
</dbReference>
<keyword evidence="1" id="KW-0812">Transmembrane</keyword>
<gene>
    <name evidence="2" type="ORF">DF185_05890</name>
</gene>
<name>A0A2V3ZZW9_9BACT</name>
<evidence type="ECO:0000313" key="3">
    <source>
        <dbReference type="Proteomes" id="UP000248079"/>
    </source>
</evidence>
<keyword evidence="3" id="KW-1185">Reference proteome</keyword>
<proteinExistence type="predicted"/>
<reference evidence="2 3" key="1">
    <citation type="submission" date="2018-05" db="EMBL/GenBank/DDBJ databases">
        <title>Marinifilum breve JC075T sp. nov., a marine bacterium isolated from Yongle Blue Hole in the South China Sea.</title>
        <authorList>
            <person name="Fu T."/>
        </authorList>
    </citation>
    <scope>NUCLEOTIDE SEQUENCE [LARGE SCALE GENOMIC DNA]</scope>
    <source>
        <strain evidence="2 3">JC075</strain>
    </source>
</reference>
<dbReference type="AlphaFoldDB" id="A0A2V3ZZW9"/>
<accession>A0A2V3ZZW9</accession>